<evidence type="ECO:0000256" key="3">
    <source>
        <dbReference type="ARBA" id="ARBA00023125"/>
    </source>
</evidence>
<evidence type="ECO:0000259" key="5">
    <source>
        <dbReference type="Pfam" id="PF20172"/>
    </source>
</evidence>
<organism evidence="6 7">
    <name type="scientific">Methylopila henanensis</name>
    <dbReference type="NCBI Taxonomy" id="873516"/>
    <lineage>
        <taxon>Bacteria</taxon>
        <taxon>Pseudomonadati</taxon>
        <taxon>Pseudomonadota</taxon>
        <taxon>Alphaproteobacteria</taxon>
        <taxon>Hyphomicrobiales</taxon>
        <taxon>Methylopilaceae</taxon>
        <taxon>Methylopila</taxon>
    </lineage>
</organism>
<name>A0ABW4KEK7_9HYPH</name>
<dbReference type="Proteomes" id="UP001597308">
    <property type="component" value="Unassembled WGS sequence"/>
</dbReference>
<accession>A0ABW4KEK7</accession>
<dbReference type="InterPro" id="IPR010998">
    <property type="entry name" value="Integrase_recombinase_N"/>
</dbReference>
<dbReference type="Gene3D" id="1.10.443.10">
    <property type="entry name" value="Intergrase catalytic core"/>
    <property type="match status" value="1"/>
</dbReference>
<comment type="caution">
    <text evidence="6">The sequence shown here is derived from an EMBL/GenBank/DDBJ whole genome shotgun (WGS) entry which is preliminary data.</text>
</comment>
<protein>
    <submittedName>
        <fullName evidence="6">DUF6538 domain-containing protein</fullName>
    </submittedName>
</protein>
<dbReference type="InterPro" id="IPR050090">
    <property type="entry name" value="Tyrosine_recombinase_XerCD"/>
</dbReference>
<dbReference type="EMBL" id="JBHUER010000011">
    <property type="protein sequence ID" value="MFD1704728.1"/>
    <property type="molecule type" value="Genomic_DNA"/>
</dbReference>
<reference evidence="7" key="1">
    <citation type="journal article" date="2019" name="Int. J. Syst. Evol. Microbiol.">
        <title>The Global Catalogue of Microorganisms (GCM) 10K type strain sequencing project: providing services to taxonomists for standard genome sequencing and annotation.</title>
        <authorList>
            <consortium name="The Broad Institute Genomics Platform"/>
            <consortium name="The Broad Institute Genome Sequencing Center for Infectious Disease"/>
            <person name="Wu L."/>
            <person name="Ma J."/>
        </authorList>
    </citation>
    <scope>NUCLEOTIDE SEQUENCE [LARGE SCALE GENOMIC DNA]</scope>
    <source>
        <strain evidence="7">KCTC 23707</strain>
    </source>
</reference>
<dbReference type="RefSeq" id="WP_378800794.1">
    <property type="nucleotide sequence ID" value="NZ_JBHUER010000011.1"/>
</dbReference>
<keyword evidence="4" id="KW-0233">DNA recombination</keyword>
<sequence>MALHVIRPTKHPTTGIYRVRGRYPAEIAAIYGKTEFKVSLGTRDPEVAKAKAPAVLAELEKKWRQDSLAFALSCAEAAGLEPIDLTRRQVEALAGEIYLGFAKEHEDDPGEAVRWQEGLTRDARALATLGPGMNAWQFQQRRWSQRISRHLEERGLTISLASRQALGSAVFSHMKAAQARLQRRADGDFSPDVYEKRFPTWEAPAAKRTLDAIFEPYADEAKLAASSRARFKSVIRKLLVEHIGRDDFGAITTASLLSWKDKLLAEGLSARTVRDVHLAAVKAACSWAVVQKRLATNPALGVKVIVKHKPQSRSQKGFSLVEAMTILTAAYCVVDEGRLAPDRYAARRWTPWICAYTGARVNEITQLRAEDIIAQSDEHTVDPVWMIHITPEAGSTKNACARDVPIHSHLIEQGFLAFVRSVGTGPLFYDPSRARGGSRAHPIHKKTGERLAAWVRELGVDHSELQPNHGWRHRFKTVCLTQAIEEIVINRIMGHAETTEGRKYGDVWPSVAKAAIEKLPRYQIGAASRQPLKTPSLALVV</sequence>
<evidence type="ECO:0000313" key="6">
    <source>
        <dbReference type="EMBL" id="MFD1704728.1"/>
    </source>
</evidence>
<keyword evidence="7" id="KW-1185">Reference proteome</keyword>
<evidence type="ECO:0000256" key="2">
    <source>
        <dbReference type="ARBA" id="ARBA00022908"/>
    </source>
</evidence>
<evidence type="ECO:0000256" key="4">
    <source>
        <dbReference type="ARBA" id="ARBA00023172"/>
    </source>
</evidence>
<gene>
    <name evidence="6" type="ORF">ACFSCV_17105</name>
</gene>
<feature type="domain" description="DUF6538" evidence="5">
    <location>
        <begin position="14"/>
        <end position="65"/>
    </location>
</feature>
<dbReference type="Pfam" id="PF20172">
    <property type="entry name" value="DUF6538"/>
    <property type="match status" value="1"/>
</dbReference>
<dbReference type="InterPro" id="IPR011010">
    <property type="entry name" value="DNA_brk_join_enz"/>
</dbReference>
<proteinExistence type="inferred from homology"/>
<evidence type="ECO:0000256" key="1">
    <source>
        <dbReference type="ARBA" id="ARBA00008857"/>
    </source>
</evidence>
<evidence type="ECO:0000313" key="7">
    <source>
        <dbReference type="Proteomes" id="UP001597308"/>
    </source>
</evidence>
<keyword evidence="2" id="KW-0229">DNA integration</keyword>
<keyword evidence="3" id="KW-0238">DNA-binding</keyword>
<dbReference type="InterPro" id="IPR046668">
    <property type="entry name" value="DUF6538"/>
</dbReference>
<dbReference type="InterPro" id="IPR013762">
    <property type="entry name" value="Integrase-like_cat_sf"/>
</dbReference>
<dbReference type="SUPFAM" id="SSF56349">
    <property type="entry name" value="DNA breaking-rejoining enzymes"/>
    <property type="match status" value="1"/>
</dbReference>
<dbReference type="PANTHER" id="PTHR30349">
    <property type="entry name" value="PHAGE INTEGRASE-RELATED"/>
    <property type="match status" value="1"/>
</dbReference>
<comment type="similarity">
    <text evidence="1">Belongs to the 'phage' integrase family.</text>
</comment>
<dbReference type="Gene3D" id="1.10.150.130">
    <property type="match status" value="1"/>
</dbReference>
<dbReference type="PANTHER" id="PTHR30349:SF41">
    <property type="entry name" value="INTEGRASE_RECOMBINASE PROTEIN MJ0367-RELATED"/>
    <property type="match status" value="1"/>
</dbReference>